<dbReference type="InterPro" id="IPR043129">
    <property type="entry name" value="ATPase_NBD"/>
</dbReference>
<evidence type="ECO:0000256" key="9">
    <source>
        <dbReference type="SAM" id="Coils"/>
    </source>
</evidence>
<dbReference type="Gene3D" id="2.60.34.10">
    <property type="entry name" value="Substrate Binding Domain Of DNAk, Chain A, domain 1"/>
    <property type="match status" value="1"/>
</dbReference>
<accession>A0ABS8C8H0</accession>
<feature type="modified residue" description="Phosphothreonine; by autocatalysis" evidence="7">
    <location>
        <position position="200"/>
    </location>
</feature>
<dbReference type="Gene3D" id="3.30.420.40">
    <property type="match status" value="2"/>
</dbReference>
<keyword evidence="9" id="KW-0175">Coiled coil</keyword>
<keyword evidence="4 7" id="KW-0547">Nucleotide-binding</keyword>
<dbReference type="PROSITE" id="PS00297">
    <property type="entry name" value="HSP70_1"/>
    <property type="match status" value="1"/>
</dbReference>
<evidence type="ECO:0000256" key="1">
    <source>
        <dbReference type="ARBA" id="ARBA00007381"/>
    </source>
</evidence>
<dbReference type="RefSeq" id="WP_226952547.1">
    <property type="nucleotide sequence ID" value="NZ_JACDXW010000001.1"/>
</dbReference>
<dbReference type="InterPro" id="IPR029047">
    <property type="entry name" value="HSP70_peptide-bd_sf"/>
</dbReference>
<keyword evidence="7" id="KW-0143">Chaperone</keyword>
<feature type="compositionally biased region" description="Basic and acidic residues" evidence="10">
    <location>
        <begin position="630"/>
        <end position="639"/>
    </location>
</feature>
<reference evidence="11 12" key="1">
    <citation type="submission" date="2020-07" db="EMBL/GenBank/DDBJ databases">
        <title>Pusillimonas sp. nov., isolated from poultry manure in Taiwan.</title>
        <authorList>
            <person name="Lin S.-Y."/>
            <person name="Tang Y.-S."/>
            <person name="Young C.-C."/>
        </authorList>
    </citation>
    <scope>NUCLEOTIDE SEQUENCE [LARGE SCALE GENOMIC DNA]</scope>
    <source>
        <strain evidence="11 12">CC-YST705</strain>
    </source>
</reference>
<dbReference type="InterPro" id="IPR018181">
    <property type="entry name" value="Heat_shock_70_CS"/>
</dbReference>
<dbReference type="EMBL" id="JACDXW010000001">
    <property type="protein sequence ID" value="MCB5362313.1"/>
    <property type="molecule type" value="Genomic_DNA"/>
</dbReference>
<dbReference type="NCBIfam" id="TIGR02350">
    <property type="entry name" value="prok_dnaK"/>
    <property type="match status" value="1"/>
</dbReference>
<evidence type="ECO:0000313" key="11">
    <source>
        <dbReference type="EMBL" id="MCB5362313.1"/>
    </source>
</evidence>
<dbReference type="SUPFAM" id="SSF100934">
    <property type="entry name" value="Heat shock protein 70kD (HSP70), C-terminal subdomain"/>
    <property type="match status" value="1"/>
</dbReference>
<dbReference type="InterPro" id="IPR029048">
    <property type="entry name" value="HSP70_C_sf"/>
</dbReference>
<evidence type="ECO:0000256" key="8">
    <source>
        <dbReference type="RuleBase" id="RU003322"/>
    </source>
</evidence>
<feature type="coiled-coil region" evidence="9">
    <location>
        <begin position="544"/>
        <end position="571"/>
    </location>
</feature>
<evidence type="ECO:0000256" key="3">
    <source>
        <dbReference type="ARBA" id="ARBA00022553"/>
    </source>
</evidence>
<sequence>MSKIIGIDLGTTNSCVSVLEGGKVRIIENAEGTRTTPSIVAYLQDGEILVGAAAKRQAVTNPANTLYAVKRLIGRKFDEKAVQKDIDLMPYKILKADNGDAWVEAQGKTLAPPQVSAEVLRKMKKTAEDYLGEPVTEAVITVPAYFNDSQRQATKDAGRIAGLDVKRIINEPTAAALAFGLDKSEKGDRKIAVYDLGGGTFDVSIIEIADVDGEKQFEVLSTNGDTFLGGEDFDQRIIEYLISEFKKESGVDLSKDVLALQRLKEAAEKAKIELSSAQQTEINLPYITADASGPKHLNLKITRAKLEALVEELIDRTIEPCRTAIKDAGIKATDIDDVILVGGMSRMPKVQEKVKEFFGKEPRKDVNPDEAVAAGAAIQGSVLSGDRKDVLLLDVTPLSLGIETLGGVMTKMIQKNTTIPTRHSQVFSTADDNQPAVTIKVFQGEREIAAGNKGLGEFNLEGIPPSPRGTPQIEVTFDIDANGILHVSAKDKGTGKENKITIKANSGLTDEEIERMVKDAEANAEEDHRVAELAQARNQADGLVHATRKSLEEYGDKLEASEKEAIEAAIKDLEAVLQDGDKAAIDEKVEALSTASQKLGEKMYADMQAQAAAQPGGEQAQPQDDNVVDADFKEVKRDQ</sequence>
<evidence type="ECO:0000256" key="6">
    <source>
        <dbReference type="ARBA" id="ARBA00023016"/>
    </source>
</evidence>
<feature type="compositionally biased region" description="Low complexity" evidence="10">
    <location>
        <begin position="608"/>
        <end position="623"/>
    </location>
</feature>
<dbReference type="CDD" id="cd10234">
    <property type="entry name" value="ASKHA_NBD_HSP70_DnaK-like"/>
    <property type="match status" value="1"/>
</dbReference>
<dbReference type="SUPFAM" id="SSF53067">
    <property type="entry name" value="Actin-like ATPase domain"/>
    <property type="match status" value="2"/>
</dbReference>
<dbReference type="PROSITE" id="PS00329">
    <property type="entry name" value="HSP70_2"/>
    <property type="match status" value="1"/>
</dbReference>
<comment type="function">
    <text evidence="7">Acts as a chaperone.</text>
</comment>
<dbReference type="Pfam" id="PF00012">
    <property type="entry name" value="HSP70"/>
    <property type="match status" value="1"/>
</dbReference>
<dbReference type="PROSITE" id="PS01036">
    <property type="entry name" value="HSP70_3"/>
    <property type="match status" value="1"/>
</dbReference>
<keyword evidence="6 7" id="KW-0346">Stress response</keyword>
<keyword evidence="3 7" id="KW-0597">Phosphoprotein</keyword>
<dbReference type="Gene3D" id="1.20.1270.10">
    <property type="match status" value="1"/>
</dbReference>
<dbReference type="HAMAP" id="MF_00332">
    <property type="entry name" value="DnaK"/>
    <property type="match status" value="1"/>
</dbReference>
<comment type="similarity">
    <text evidence="1 7 8">Belongs to the heat shock protein 70 family.</text>
</comment>
<evidence type="ECO:0000256" key="4">
    <source>
        <dbReference type="ARBA" id="ARBA00022741"/>
    </source>
</evidence>
<dbReference type="PRINTS" id="PR00301">
    <property type="entry name" value="HEATSHOCK70"/>
</dbReference>
<dbReference type="InterPro" id="IPR013126">
    <property type="entry name" value="Hsp_70_fam"/>
</dbReference>
<dbReference type="InterPro" id="IPR012725">
    <property type="entry name" value="Chaperone_DnaK"/>
</dbReference>
<evidence type="ECO:0000256" key="2">
    <source>
        <dbReference type="ARBA" id="ARBA00014415"/>
    </source>
</evidence>
<keyword evidence="12" id="KW-1185">Reference proteome</keyword>
<dbReference type="NCBIfam" id="NF001413">
    <property type="entry name" value="PRK00290.1"/>
    <property type="match status" value="1"/>
</dbReference>
<evidence type="ECO:0000313" key="12">
    <source>
        <dbReference type="Proteomes" id="UP000776983"/>
    </source>
</evidence>
<dbReference type="Proteomes" id="UP000776983">
    <property type="component" value="Unassembled WGS sequence"/>
</dbReference>
<dbReference type="Gene3D" id="3.90.640.10">
    <property type="entry name" value="Actin, Chain A, domain 4"/>
    <property type="match status" value="1"/>
</dbReference>
<evidence type="ECO:0000256" key="10">
    <source>
        <dbReference type="SAM" id="MobiDB-lite"/>
    </source>
</evidence>
<proteinExistence type="evidence at transcript level"/>
<name>A0ABS8C8H0_9BURK</name>
<comment type="caution">
    <text evidence="11">The sequence shown here is derived from an EMBL/GenBank/DDBJ whole genome shotgun (WGS) entry which is preliminary data.</text>
</comment>
<dbReference type="NCBIfam" id="NF003520">
    <property type="entry name" value="PRK05183.1"/>
    <property type="match status" value="1"/>
</dbReference>
<dbReference type="PANTHER" id="PTHR19375">
    <property type="entry name" value="HEAT SHOCK PROTEIN 70KDA"/>
    <property type="match status" value="1"/>
</dbReference>
<comment type="induction">
    <text evidence="7">By stress conditions e.g. heat shock.</text>
</comment>
<evidence type="ECO:0000256" key="7">
    <source>
        <dbReference type="HAMAP-Rule" id="MF_00332"/>
    </source>
</evidence>
<evidence type="ECO:0000256" key="5">
    <source>
        <dbReference type="ARBA" id="ARBA00022840"/>
    </source>
</evidence>
<keyword evidence="5 7" id="KW-0067">ATP-binding</keyword>
<feature type="region of interest" description="Disordered" evidence="10">
    <location>
        <begin position="607"/>
        <end position="639"/>
    </location>
</feature>
<organism evidence="11 12">
    <name type="scientific">Mesopusillimonas faecipullorum</name>
    <dbReference type="NCBI Taxonomy" id="2755040"/>
    <lineage>
        <taxon>Bacteria</taxon>
        <taxon>Pseudomonadati</taxon>
        <taxon>Pseudomonadota</taxon>
        <taxon>Betaproteobacteria</taxon>
        <taxon>Burkholderiales</taxon>
        <taxon>Alcaligenaceae</taxon>
        <taxon>Mesopusillimonas</taxon>
    </lineage>
</organism>
<protein>
    <recommendedName>
        <fullName evidence="2 7">Chaperone protein DnaK</fullName>
    </recommendedName>
    <alternativeName>
        <fullName evidence="7">HSP70</fullName>
    </alternativeName>
    <alternativeName>
        <fullName evidence="7">Heat shock 70 kDa protein</fullName>
    </alternativeName>
    <alternativeName>
        <fullName evidence="7">Heat shock protein 70</fullName>
    </alternativeName>
</protein>
<gene>
    <name evidence="7 11" type="primary">dnaK</name>
    <name evidence="11" type="ORF">H0484_00865</name>
</gene>
<dbReference type="SUPFAM" id="SSF100920">
    <property type="entry name" value="Heat shock protein 70kD (HSP70), peptide-binding domain"/>
    <property type="match status" value="1"/>
</dbReference>